<gene>
    <name evidence="2" type="ORF">H257_14674</name>
</gene>
<evidence type="ECO:0000256" key="1">
    <source>
        <dbReference type="SAM" id="MobiDB-lite"/>
    </source>
</evidence>
<evidence type="ECO:0008006" key="3">
    <source>
        <dbReference type="Google" id="ProtNLM"/>
    </source>
</evidence>
<name>W4FRS8_APHAT</name>
<dbReference type="VEuPathDB" id="FungiDB:H257_14674"/>
<sequence length="122" mass="13883">MFDVDELDNEVRRSADSNKDALATSDDKPRRSHIWYSLSNHAVATAVEATADEQKSTLLEHHESNPTLRGLRLANGRSRLSSCPNYYKTNRKNDRIVTLPDIEERILEWVLRCEDLGVCITG</sequence>
<feature type="compositionally biased region" description="Basic and acidic residues" evidence="1">
    <location>
        <begin position="54"/>
        <end position="64"/>
    </location>
</feature>
<accession>W4FRS8</accession>
<feature type="region of interest" description="Disordered" evidence="1">
    <location>
        <begin position="1"/>
        <end position="29"/>
    </location>
</feature>
<dbReference type="RefSeq" id="XP_009840867.1">
    <property type="nucleotide sequence ID" value="XM_009842565.1"/>
</dbReference>
<proteinExistence type="predicted"/>
<feature type="region of interest" description="Disordered" evidence="1">
    <location>
        <begin position="54"/>
        <end position="80"/>
    </location>
</feature>
<dbReference type="AlphaFoldDB" id="W4FRS8"/>
<feature type="compositionally biased region" description="Basic and acidic residues" evidence="1">
    <location>
        <begin position="9"/>
        <end position="29"/>
    </location>
</feature>
<organism evidence="2">
    <name type="scientific">Aphanomyces astaci</name>
    <name type="common">Crayfish plague agent</name>
    <dbReference type="NCBI Taxonomy" id="112090"/>
    <lineage>
        <taxon>Eukaryota</taxon>
        <taxon>Sar</taxon>
        <taxon>Stramenopiles</taxon>
        <taxon>Oomycota</taxon>
        <taxon>Saprolegniomycetes</taxon>
        <taxon>Saprolegniales</taxon>
        <taxon>Verrucalvaceae</taxon>
        <taxon>Aphanomyces</taxon>
    </lineage>
</organism>
<reference evidence="2" key="1">
    <citation type="submission" date="2013-12" db="EMBL/GenBank/DDBJ databases">
        <title>The Genome Sequence of Aphanomyces astaci APO3.</title>
        <authorList>
            <consortium name="The Broad Institute Genomics Platform"/>
            <person name="Russ C."/>
            <person name="Tyler B."/>
            <person name="van West P."/>
            <person name="Dieguez-Uribeondo J."/>
            <person name="Young S.K."/>
            <person name="Zeng Q."/>
            <person name="Gargeya S."/>
            <person name="Fitzgerald M."/>
            <person name="Abouelleil A."/>
            <person name="Alvarado L."/>
            <person name="Chapman S.B."/>
            <person name="Gainer-Dewar J."/>
            <person name="Goldberg J."/>
            <person name="Griggs A."/>
            <person name="Gujja S."/>
            <person name="Hansen M."/>
            <person name="Howarth C."/>
            <person name="Imamovic A."/>
            <person name="Ireland A."/>
            <person name="Larimer J."/>
            <person name="McCowan C."/>
            <person name="Murphy C."/>
            <person name="Pearson M."/>
            <person name="Poon T.W."/>
            <person name="Priest M."/>
            <person name="Roberts A."/>
            <person name="Saif S."/>
            <person name="Shea T."/>
            <person name="Sykes S."/>
            <person name="Wortman J."/>
            <person name="Nusbaum C."/>
            <person name="Birren B."/>
        </authorList>
    </citation>
    <scope>NUCLEOTIDE SEQUENCE [LARGE SCALE GENOMIC DNA]</scope>
    <source>
        <strain evidence="2">APO3</strain>
    </source>
</reference>
<evidence type="ECO:0000313" key="2">
    <source>
        <dbReference type="EMBL" id="ETV69651.1"/>
    </source>
</evidence>
<protein>
    <recommendedName>
        <fullName evidence="3">HTH CENPB-type domain-containing protein</fullName>
    </recommendedName>
</protein>
<dbReference type="EMBL" id="KI913173">
    <property type="protein sequence ID" value="ETV69651.1"/>
    <property type="molecule type" value="Genomic_DNA"/>
</dbReference>
<dbReference type="GeneID" id="20816670"/>